<evidence type="ECO:0000313" key="1">
    <source>
        <dbReference type="EMBL" id="RLJ68570.1"/>
    </source>
</evidence>
<dbReference type="GO" id="GO:0008168">
    <property type="term" value="F:methyltransferase activity"/>
    <property type="evidence" value="ECO:0007669"/>
    <property type="project" value="UniProtKB-KW"/>
</dbReference>
<sequence length="263" mass="27772">MDRAGSDGVTRIAQSFGRAAASYDAHSAPQRHAAARLAELIAAESLPAAPRVLELGCGTGHLTAELQRRLAGAVPGDTATHNFFCSDIAAPMVAACRARLPHCHYFVMDGERPAVGGGFDLVCANLTAQWFRDLPQTLARLAALLAPGGLLALSTLGAESFKEWRAAHAALGLRSGTQPFVDAATLRASFPAGRLALDEELFVERADAALDLPRRLRAIGAATPAPGHRPLSAGQLRRVLRALGPQPSLTYQILYARFRPASA</sequence>
<comment type="caution">
    <text evidence="1">The sequence shown here is derived from an EMBL/GenBank/DDBJ whole genome shotgun (WGS) entry which is preliminary data.</text>
</comment>
<dbReference type="Proteomes" id="UP000268908">
    <property type="component" value="Unassembled WGS sequence"/>
</dbReference>
<keyword evidence="1" id="KW-0808">Transferase</keyword>
<evidence type="ECO:0000313" key="2">
    <source>
        <dbReference type="Proteomes" id="UP000268908"/>
    </source>
</evidence>
<dbReference type="OrthoDB" id="9802097at2"/>
<reference evidence="1 2" key="1">
    <citation type="submission" date="2018-10" db="EMBL/GenBank/DDBJ databases">
        <title>Genomic Encyclopedia of Type Strains, Phase IV (KMG-IV): sequencing the most valuable type-strain genomes for metagenomic binning, comparative biology and taxonomic classification.</title>
        <authorList>
            <person name="Goeker M."/>
        </authorList>
    </citation>
    <scope>NUCLEOTIDE SEQUENCE [LARGE SCALE GENOMIC DNA]</scope>
    <source>
        <strain evidence="1 2">DSM 26916</strain>
    </source>
</reference>
<organism evidence="1 2">
    <name type="scientific">Sulfurisoma sediminicola</name>
    <dbReference type="NCBI Taxonomy" id="1381557"/>
    <lineage>
        <taxon>Bacteria</taxon>
        <taxon>Pseudomonadati</taxon>
        <taxon>Pseudomonadota</taxon>
        <taxon>Betaproteobacteria</taxon>
        <taxon>Nitrosomonadales</taxon>
        <taxon>Sterolibacteriaceae</taxon>
        <taxon>Sulfurisoma</taxon>
    </lineage>
</organism>
<dbReference type="Pfam" id="PF13489">
    <property type="entry name" value="Methyltransf_23"/>
    <property type="match status" value="1"/>
</dbReference>
<keyword evidence="2" id="KW-1185">Reference proteome</keyword>
<dbReference type="PANTHER" id="PTHR43861:SF1">
    <property type="entry name" value="TRANS-ACONITATE 2-METHYLTRANSFERASE"/>
    <property type="match status" value="1"/>
</dbReference>
<dbReference type="RefSeq" id="WP_121240457.1">
    <property type="nucleotide sequence ID" value="NZ_RCCI01000004.1"/>
</dbReference>
<keyword evidence="1" id="KW-0489">Methyltransferase</keyword>
<dbReference type="SUPFAM" id="SSF53335">
    <property type="entry name" value="S-adenosyl-L-methionine-dependent methyltransferases"/>
    <property type="match status" value="1"/>
</dbReference>
<protein>
    <submittedName>
        <fullName evidence="1">Malonyl-CoA O-methyltransferase</fullName>
    </submittedName>
</protein>
<dbReference type="GO" id="GO:0032259">
    <property type="term" value="P:methylation"/>
    <property type="evidence" value="ECO:0007669"/>
    <property type="project" value="UniProtKB-KW"/>
</dbReference>
<dbReference type="EMBL" id="RCCI01000004">
    <property type="protein sequence ID" value="RLJ68570.1"/>
    <property type="molecule type" value="Genomic_DNA"/>
</dbReference>
<dbReference type="PANTHER" id="PTHR43861">
    <property type="entry name" value="TRANS-ACONITATE 2-METHYLTRANSFERASE-RELATED"/>
    <property type="match status" value="1"/>
</dbReference>
<dbReference type="AlphaFoldDB" id="A0A497XMC9"/>
<proteinExistence type="predicted"/>
<dbReference type="Gene3D" id="3.40.50.150">
    <property type="entry name" value="Vaccinia Virus protein VP39"/>
    <property type="match status" value="1"/>
</dbReference>
<dbReference type="CDD" id="cd02440">
    <property type="entry name" value="AdoMet_MTases"/>
    <property type="match status" value="1"/>
</dbReference>
<gene>
    <name evidence="1" type="ORF">DFR35_1138</name>
</gene>
<dbReference type="InterPro" id="IPR029063">
    <property type="entry name" value="SAM-dependent_MTases_sf"/>
</dbReference>
<accession>A0A497XMC9</accession>
<name>A0A497XMC9_9PROT</name>